<sequence length="296" mass="33048">MMAPLFYSYLLATVSLVFLPYKRQNIISGPYRAFSCCGFGNRTGSENYPPVKTYQPRYNAPRCPDVPGPFHTSPDFLQKIDTIPNWTSKPLPSLPKDRHPVPLPDRYPALPHFPPQSASNPMHYNSRAVRLPCPKEQTDPTPRLRQTGRSGSSAASSLMFSLDANAKQQHTQHRRTRPAAAAALRAMPTVPENAIPASNPIYPQQRQRNSAPTPVRSPSVRFQSPLHEPLVTSSRGHPSSREHKHVPPAAQNLNGQCMFCNVCSQHQHLVGTKRTPAQLMCFSAFNQGWMHPSIVY</sequence>
<keyword evidence="4" id="KW-1185">Reference proteome</keyword>
<dbReference type="EMBL" id="JAWWNJ010000004">
    <property type="protein sequence ID" value="KAK7057767.1"/>
    <property type="molecule type" value="Genomic_DNA"/>
</dbReference>
<dbReference type="AlphaFoldDB" id="A0AAW0E1X2"/>
<keyword evidence="2" id="KW-0732">Signal</keyword>
<evidence type="ECO:0000313" key="3">
    <source>
        <dbReference type="EMBL" id="KAK7057767.1"/>
    </source>
</evidence>
<accession>A0AAW0E1X2</accession>
<evidence type="ECO:0000256" key="2">
    <source>
        <dbReference type="SAM" id="SignalP"/>
    </source>
</evidence>
<comment type="caution">
    <text evidence="3">The sequence shown here is derived from an EMBL/GenBank/DDBJ whole genome shotgun (WGS) entry which is preliminary data.</text>
</comment>
<organism evidence="3 4">
    <name type="scientific">Favolaschia claudopus</name>
    <dbReference type="NCBI Taxonomy" id="2862362"/>
    <lineage>
        <taxon>Eukaryota</taxon>
        <taxon>Fungi</taxon>
        <taxon>Dikarya</taxon>
        <taxon>Basidiomycota</taxon>
        <taxon>Agaricomycotina</taxon>
        <taxon>Agaricomycetes</taxon>
        <taxon>Agaricomycetidae</taxon>
        <taxon>Agaricales</taxon>
        <taxon>Marasmiineae</taxon>
        <taxon>Mycenaceae</taxon>
        <taxon>Favolaschia</taxon>
    </lineage>
</organism>
<feature type="region of interest" description="Disordered" evidence="1">
    <location>
        <begin position="133"/>
        <end position="155"/>
    </location>
</feature>
<feature type="signal peptide" evidence="2">
    <location>
        <begin position="1"/>
        <end position="24"/>
    </location>
</feature>
<dbReference type="Proteomes" id="UP001362999">
    <property type="component" value="Unassembled WGS sequence"/>
</dbReference>
<evidence type="ECO:0000313" key="4">
    <source>
        <dbReference type="Proteomes" id="UP001362999"/>
    </source>
</evidence>
<proteinExistence type="predicted"/>
<feature type="region of interest" description="Disordered" evidence="1">
    <location>
        <begin position="191"/>
        <end position="248"/>
    </location>
</feature>
<reference evidence="3 4" key="1">
    <citation type="journal article" date="2024" name="J Genomics">
        <title>Draft genome sequencing and assembly of Favolaschia claudopus CIRM-BRFM 2984 isolated from oak limbs.</title>
        <authorList>
            <person name="Navarro D."/>
            <person name="Drula E."/>
            <person name="Chaduli D."/>
            <person name="Cazenave R."/>
            <person name="Ahrendt S."/>
            <person name="Wang J."/>
            <person name="Lipzen A."/>
            <person name="Daum C."/>
            <person name="Barry K."/>
            <person name="Grigoriev I.V."/>
            <person name="Favel A."/>
            <person name="Rosso M.N."/>
            <person name="Martin F."/>
        </authorList>
    </citation>
    <scope>NUCLEOTIDE SEQUENCE [LARGE SCALE GENOMIC DNA]</scope>
    <source>
        <strain evidence="3 4">CIRM-BRFM 2984</strain>
    </source>
</reference>
<name>A0AAW0E1X2_9AGAR</name>
<gene>
    <name evidence="3" type="ORF">R3P38DRAFT_2842927</name>
</gene>
<feature type="compositionally biased region" description="Polar residues" evidence="1">
    <location>
        <begin position="201"/>
        <end position="212"/>
    </location>
</feature>
<evidence type="ECO:0000256" key="1">
    <source>
        <dbReference type="SAM" id="MobiDB-lite"/>
    </source>
</evidence>
<feature type="chain" id="PRO_5043597753" evidence="2">
    <location>
        <begin position="25"/>
        <end position="296"/>
    </location>
</feature>
<protein>
    <submittedName>
        <fullName evidence="3">Uncharacterized protein</fullName>
    </submittedName>
</protein>